<gene>
    <name evidence="3" type="ORF">NCTC9617_00944</name>
</gene>
<dbReference type="AlphaFoldDB" id="A0A378F2Z6"/>
<accession>A0A378F2Z6</accession>
<dbReference type="InterPro" id="IPR011051">
    <property type="entry name" value="RmlC_Cupin_sf"/>
</dbReference>
<evidence type="ECO:0000259" key="2">
    <source>
        <dbReference type="Pfam" id="PF02311"/>
    </source>
</evidence>
<protein>
    <submittedName>
        <fullName evidence="3">Rhamnose utilization AraC family transcriptional regulator</fullName>
    </submittedName>
</protein>
<dbReference type="EMBL" id="UGNC01000004">
    <property type="protein sequence ID" value="STW39421.1"/>
    <property type="molecule type" value="Genomic_DNA"/>
</dbReference>
<dbReference type="GO" id="GO:0003677">
    <property type="term" value="F:DNA binding"/>
    <property type="evidence" value="ECO:0007669"/>
    <property type="project" value="UniProtKB-KW"/>
</dbReference>
<evidence type="ECO:0000313" key="4">
    <source>
        <dbReference type="Proteomes" id="UP000255167"/>
    </source>
</evidence>
<dbReference type="Pfam" id="PF02311">
    <property type="entry name" value="AraC_binding"/>
    <property type="match status" value="1"/>
</dbReference>
<reference evidence="3 4" key="1">
    <citation type="submission" date="2018-06" db="EMBL/GenBank/DDBJ databases">
        <authorList>
            <consortium name="Pathogen Informatics"/>
            <person name="Doyle S."/>
        </authorList>
    </citation>
    <scope>NUCLEOTIDE SEQUENCE [LARGE SCALE GENOMIC DNA]</scope>
    <source>
        <strain evidence="3 4">NCTC9617</strain>
    </source>
</reference>
<dbReference type="Gene3D" id="2.60.120.10">
    <property type="entry name" value="Jelly Rolls"/>
    <property type="match status" value="1"/>
</dbReference>
<dbReference type="InterPro" id="IPR014710">
    <property type="entry name" value="RmlC-like_jellyroll"/>
</dbReference>
<dbReference type="GO" id="GO:0006355">
    <property type="term" value="P:regulation of DNA-templated transcription"/>
    <property type="evidence" value="ECO:0007669"/>
    <property type="project" value="InterPro"/>
</dbReference>
<proteinExistence type="predicted"/>
<dbReference type="SUPFAM" id="SSF51182">
    <property type="entry name" value="RmlC-like cupins"/>
    <property type="match status" value="1"/>
</dbReference>
<dbReference type="InterPro" id="IPR003313">
    <property type="entry name" value="AraC-bd"/>
</dbReference>
<feature type="domain" description="AraC-type arabinose-binding/dimerisation" evidence="2">
    <location>
        <begin position="56"/>
        <end position="107"/>
    </location>
</feature>
<evidence type="ECO:0000313" key="3">
    <source>
        <dbReference type="EMBL" id="STW39421.1"/>
    </source>
</evidence>
<name>A0A378F2Z6_KLEPN</name>
<sequence length="239" mass="28118">MLHHDIHEKLLAYTDRELELLRANYQLCHKFKSHMERRFFKDNYIHIEKQTRFTKIPLHSHGFIELIYIYQGKMHQKINEESLTLGKGEILLINQFARHEIEAAGQNDIIINFIIKTEFFGRLMSLFDENNIISRFILSAINGRKKHGEHIHFKVGEIDAIQNIMHVIISEIYSNNHLKEIRVNFLVGLLMTELLSNVQASDYHINGSYNESLAMAVLRYIDTDYKTASLRWVGTHSLR</sequence>
<organism evidence="3 4">
    <name type="scientific">Klebsiella pneumoniae</name>
    <dbReference type="NCBI Taxonomy" id="573"/>
    <lineage>
        <taxon>Bacteria</taxon>
        <taxon>Pseudomonadati</taxon>
        <taxon>Pseudomonadota</taxon>
        <taxon>Gammaproteobacteria</taxon>
        <taxon>Enterobacterales</taxon>
        <taxon>Enterobacteriaceae</taxon>
        <taxon>Klebsiella/Raoultella group</taxon>
        <taxon>Klebsiella</taxon>
        <taxon>Klebsiella pneumoniae complex</taxon>
    </lineage>
</organism>
<evidence type="ECO:0000256" key="1">
    <source>
        <dbReference type="ARBA" id="ARBA00023125"/>
    </source>
</evidence>
<keyword evidence="1" id="KW-0238">DNA-binding</keyword>
<dbReference type="Proteomes" id="UP000255167">
    <property type="component" value="Unassembled WGS sequence"/>
</dbReference>